<dbReference type="PANTHER" id="PTHR31136:SF5">
    <property type="entry name" value="2-OXOADIPATE DIOXYGENASE_DECARBOXYLASE, CHLOROPLASTIC"/>
    <property type="match status" value="1"/>
</dbReference>
<organism evidence="8 9">
    <name type="scientific">Zostera marina</name>
    <name type="common">Eelgrass</name>
    <dbReference type="NCBI Taxonomy" id="29655"/>
    <lineage>
        <taxon>Eukaryota</taxon>
        <taxon>Viridiplantae</taxon>
        <taxon>Streptophyta</taxon>
        <taxon>Embryophyta</taxon>
        <taxon>Tracheophyta</taxon>
        <taxon>Spermatophyta</taxon>
        <taxon>Magnoliopsida</taxon>
        <taxon>Liliopsida</taxon>
        <taxon>Zosteraceae</taxon>
        <taxon>Zostera</taxon>
    </lineage>
</organism>
<protein>
    <recommendedName>
        <fullName evidence="6">2-oxoadipate dioxygenase/decarboxylase</fullName>
        <ecNumber evidence="6">1.13.11.93</ecNumber>
    </recommendedName>
    <alternativeName>
        <fullName evidence="7">2-hydroxyglutarate synthase</fullName>
    </alternativeName>
</protein>
<dbReference type="PANTHER" id="PTHR31136">
    <property type="entry name" value="DUF1338 DOMAIN-CONTAINING PROTEIN"/>
    <property type="match status" value="1"/>
</dbReference>
<dbReference type="GO" id="GO:0051213">
    <property type="term" value="F:dioxygenase activity"/>
    <property type="evidence" value="ECO:0007669"/>
    <property type="project" value="UniProtKB-KW"/>
</dbReference>
<comment type="similarity">
    <text evidence="5">Belongs to the 2-oxoadipate dioxygenase/decarboxylase family.</text>
</comment>
<keyword evidence="4" id="KW-0408">Iron</keyword>
<evidence type="ECO:0000256" key="5">
    <source>
        <dbReference type="ARBA" id="ARBA00035013"/>
    </source>
</evidence>
<evidence type="ECO:0000256" key="3">
    <source>
        <dbReference type="ARBA" id="ARBA00023002"/>
    </source>
</evidence>
<evidence type="ECO:0000256" key="6">
    <source>
        <dbReference type="ARBA" id="ARBA00035023"/>
    </source>
</evidence>
<name>A0A0K9PKG4_ZOSMR</name>
<keyword evidence="2" id="KW-0223">Dioxygenase</keyword>
<evidence type="ECO:0000256" key="1">
    <source>
        <dbReference type="ARBA" id="ARBA00001954"/>
    </source>
</evidence>
<comment type="cofactor">
    <cofactor evidence="1">
        <name>Fe(2+)</name>
        <dbReference type="ChEBI" id="CHEBI:29033"/>
    </cofactor>
</comment>
<proteinExistence type="inferred from homology"/>
<keyword evidence="9" id="KW-1185">Reference proteome</keyword>
<comment type="caution">
    <text evidence="8">The sequence shown here is derived from an EMBL/GenBank/DDBJ whole genome shotgun (WGS) entry which is preliminary data.</text>
</comment>
<evidence type="ECO:0000256" key="7">
    <source>
        <dbReference type="ARBA" id="ARBA00035045"/>
    </source>
</evidence>
<sequence>MEATAVVATARLCISHLPSKRSLATIGRLSFPAFGTGGYSQRTGYRAAVPFCTASRVGMEESSGFSSQGGELFFRNVISNMETVYLSRNSTARAILELVRSHDGNHICYDHFAFRTFGVDGYGIDSISKIFTDYGYTPRDELRFPAKKLKAKWFAPPDIHDNSGKMGSDGPLPRIFISELCVDELSSQSREVIRKYTEKSKIGKNYASLASSLGSLTWQKPSYSDFQLLARESEYAAWTLVNGYAVNHVTISTHRLKSEIKNINSLNHFIEKSGFKLNSEGGVLKVSPDGLLLQSSTIADSISFEFADGEIESIPCSYIEFAERLLLPEFKDLTNEEVKEFHRRDGFEVGNADKLFESTSMEQLIRNAP</sequence>
<reference evidence="9" key="1">
    <citation type="journal article" date="2016" name="Nature">
        <title>The genome of the seagrass Zostera marina reveals angiosperm adaptation to the sea.</title>
        <authorList>
            <person name="Olsen J.L."/>
            <person name="Rouze P."/>
            <person name="Verhelst B."/>
            <person name="Lin Y.-C."/>
            <person name="Bayer T."/>
            <person name="Collen J."/>
            <person name="Dattolo E."/>
            <person name="De Paoli E."/>
            <person name="Dittami S."/>
            <person name="Maumus F."/>
            <person name="Michel G."/>
            <person name="Kersting A."/>
            <person name="Lauritano C."/>
            <person name="Lohaus R."/>
            <person name="Toepel M."/>
            <person name="Tonon T."/>
            <person name="Vanneste K."/>
            <person name="Amirebrahimi M."/>
            <person name="Brakel J."/>
            <person name="Bostroem C."/>
            <person name="Chovatia M."/>
            <person name="Grimwood J."/>
            <person name="Jenkins J.W."/>
            <person name="Jueterbock A."/>
            <person name="Mraz A."/>
            <person name="Stam W.T."/>
            <person name="Tice H."/>
            <person name="Bornberg-Bauer E."/>
            <person name="Green P.J."/>
            <person name="Pearson G.A."/>
            <person name="Procaccini G."/>
            <person name="Duarte C.M."/>
            <person name="Schmutz J."/>
            <person name="Reusch T.B.H."/>
            <person name="Van de Peer Y."/>
        </authorList>
    </citation>
    <scope>NUCLEOTIDE SEQUENCE [LARGE SCALE GENOMIC DNA]</scope>
    <source>
        <strain evidence="9">cv. Finnish</strain>
    </source>
</reference>
<dbReference type="OrthoDB" id="1908993at2759"/>
<evidence type="ECO:0000256" key="4">
    <source>
        <dbReference type="ARBA" id="ARBA00023004"/>
    </source>
</evidence>
<gene>
    <name evidence="8" type="ORF">ZOSMA_20G00260</name>
</gene>
<dbReference type="AlphaFoldDB" id="A0A0K9PKG4"/>
<dbReference type="CDD" id="cd16350">
    <property type="entry name" value="VOC_like"/>
    <property type="match status" value="1"/>
</dbReference>
<accession>A0A0K9PKG4</accession>
<dbReference type="OMA" id="FTDFGYV"/>
<dbReference type="Proteomes" id="UP000036987">
    <property type="component" value="Unassembled WGS sequence"/>
</dbReference>
<evidence type="ECO:0000313" key="9">
    <source>
        <dbReference type="Proteomes" id="UP000036987"/>
    </source>
</evidence>
<keyword evidence="3" id="KW-0560">Oxidoreductase</keyword>
<dbReference type="InterPro" id="IPR009770">
    <property type="entry name" value="HGLS"/>
</dbReference>
<dbReference type="EC" id="1.13.11.93" evidence="6"/>
<dbReference type="EMBL" id="LFYR01000757">
    <property type="protein sequence ID" value="KMZ69548.1"/>
    <property type="molecule type" value="Genomic_DNA"/>
</dbReference>
<dbReference type="Gene3D" id="3.10.180.50">
    <property type="match status" value="1"/>
</dbReference>
<evidence type="ECO:0000256" key="2">
    <source>
        <dbReference type="ARBA" id="ARBA00022964"/>
    </source>
</evidence>
<dbReference type="SMART" id="SM01150">
    <property type="entry name" value="DUF1338"/>
    <property type="match status" value="1"/>
</dbReference>
<dbReference type="Pfam" id="PF07063">
    <property type="entry name" value="HGLS"/>
    <property type="match status" value="1"/>
</dbReference>
<evidence type="ECO:0000313" key="8">
    <source>
        <dbReference type="EMBL" id="KMZ69548.1"/>
    </source>
</evidence>